<dbReference type="PROSITE" id="PS51257">
    <property type="entry name" value="PROKAR_LIPOPROTEIN"/>
    <property type="match status" value="1"/>
</dbReference>
<accession>A0A7W3IW84</accession>
<evidence type="ECO:0000256" key="1">
    <source>
        <dbReference type="SAM" id="SignalP"/>
    </source>
</evidence>
<organism evidence="3 4">
    <name type="scientific">Nocardioides ginsengisegetis</name>
    <dbReference type="NCBI Taxonomy" id="661491"/>
    <lineage>
        <taxon>Bacteria</taxon>
        <taxon>Bacillati</taxon>
        <taxon>Actinomycetota</taxon>
        <taxon>Actinomycetes</taxon>
        <taxon>Propionibacteriales</taxon>
        <taxon>Nocardioidaceae</taxon>
        <taxon>Nocardioides</taxon>
    </lineage>
</organism>
<dbReference type="Pfam" id="PF14230">
    <property type="entry name" value="DUF4333"/>
    <property type="match status" value="1"/>
</dbReference>
<feature type="domain" description="DUF4333" evidence="2">
    <location>
        <begin position="12"/>
        <end position="86"/>
    </location>
</feature>
<keyword evidence="1" id="KW-0732">Signal</keyword>
<evidence type="ECO:0000313" key="3">
    <source>
        <dbReference type="EMBL" id="MBA8801820.1"/>
    </source>
</evidence>
<protein>
    <recommendedName>
        <fullName evidence="2">DUF4333 domain-containing protein</fullName>
    </recommendedName>
</protein>
<reference evidence="3 4" key="1">
    <citation type="submission" date="2020-07" db="EMBL/GenBank/DDBJ databases">
        <title>Sequencing the genomes of 1000 actinobacteria strains.</title>
        <authorList>
            <person name="Klenk H.-P."/>
        </authorList>
    </citation>
    <scope>NUCLEOTIDE SEQUENCE [LARGE SCALE GENOMIC DNA]</scope>
    <source>
        <strain evidence="3 4">DSM 21349</strain>
    </source>
</reference>
<dbReference type="InterPro" id="IPR025637">
    <property type="entry name" value="DUF4333"/>
</dbReference>
<gene>
    <name evidence="3" type="ORF">FB382_000111</name>
</gene>
<dbReference type="Proteomes" id="UP000580910">
    <property type="component" value="Unassembled WGS sequence"/>
</dbReference>
<proteinExistence type="predicted"/>
<sequence>MRRFAAVPLLLALAGASLTGCSSTKSVPQADVEDQISTQLAAQVGQEPDDVSCPGDLEATKDTSMTCTLTVGEDEYDVGVTVTEVKDGTAKFDIEVADGPS</sequence>
<evidence type="ECO:0000259" key="2">
    <source>
        <dbReference type="Pfam" id="PF14230"/>
    </source>
</evidence>
<feature type="chain" id="PRO_5039204707" description="DUF4333 domain-containing protein" evidence="1">
    <location>
        <begin position="20"/>
        <end position="101"/>
    </location>
</feature>
<feature type="signal peptide" evidence="1">
    <location>
        <begin position="1"/>
        <end position="19"/>
    </location>
</feature>
<dbReference type="RefSeq" id="WP_182535865.1">
    <property type="nucleotide sequence ID" value="NZ_JACGXA010000001.1"/>
</dbReference>
<keyword evidence="4" id="KW-1185">Reference proteome</keyword>
<evidence type="ECO:0000313" key="4">
    <source>
        <dbReference type="Proteomes" id="UP000580910"/>
    </source>
</evidence>
<name>A0A7W3IW84_9ACTN</name>
<dbReference type="EMBL" id="JACGXA010000001">
    <property type="protein sequence ID" value="MBA8801820.1"/>
    <property type="molecule type" value="Genomic_DNA"/>
</dbReference>
<comment type="caution">
    <text evidence="3">The sequence shown here is derived from an EMBL/GenBank/DDBJ whole genome shotgun (WGS) entry which is preliminary data.</text>
</comment>
<dbReference type="AlphaFoldDB" id="A0A7W3IW84"/>